<dbReference type="InterPro" id="IPR012337">
    <property type="entry name" value="RNaseH-like_sf"/>
</dbReference>
<dbReference type="Pfam" id="PF13276">
    <property type="entry name" value="HTH_21"/>
    <property type="match status" value="1"/>
</dbReference>
<dbReference type="InterPro" id="IPR025948">
    <property type="entry name" value="HTH-like_dom"/>
</dbReference>
<reference evidence="2 3" key="1">
    <citation type="submission" date="2018-06" db="EMBL/GenBank/DDBJ databases">
        <authorList>
            <consortium name="Pathogen Informatics"/>
            <person name="Doyle S."/>
        </authorList>
    </citation>
    <scope>NUCLEOTIDE SEQUENCE [LARGE SCALE GENOMIC DNA]</scope>
    <source>
        <strain evidence="2 3">NCTC13350</strain>
    </source>
</reference>
<dbReference type="InterPro" id="IPR036397">
    <property type="entry name" value="RNaseH_sf"/>
</dbReference>
<dbReference type="NCBIfam" id="NF033516">
    <property type="entry name" value="transpos_IS3"/>
    <property type="match status" value="1"/>
</dbReference>
<dbReference type="PROSITE" id="PS50994">
    <property type="entry name" value="INTEGRASE"/>
    <property type="match status" value="1"/>
</dbReference>
<accession>A0A378ZYE1</accession>
<dbReference type="InterPro" id="IPR050900">
    <property type="entry name" value="Transposase_IS3/IS150/IS904"/>
</dbReference>
<sequence>MIERDHPVLPVGAQCRLLSISRSSFYYMAKGETGMNLDLMLLIDKQFLETPFFGVQQMTWHLQNEGHAVNVKRIRRLMRLMRLMPIYQKPDTSRSAKGHKTYPYLPMRRGFLYLAAVMDWSTRKVLAWRISNTLEADFCVEALNEAVHRFGPPEIMNTDQGSQFTSFAWTDRLERLGTRISMDGKGRCLDNIFIERLWRSLKYECVYLHAWETGSQAKAGTGCWITFYNHHRPHTAHGGQPPAVVYFNHIETDQQVQAVA</sequence>
<proteinExistence type="predicted"/>
<dbReference type="Gene3D" id="3.30.420.10">
    <property type="entry name" value="Ribonuclease H-like superfamily/Ribonuclease H"/>
    <property type="match status" value="1"/>
</dbReference>
<dbReference type="EMBL" id="UGSK01000001">
    <property type="protein sequence ID" value="SUB02256.1"/>
    <property type="molecule type" value="Genomic_DNA"/>
</dbReference>
<protein>
    <submittedName>
        <fullName evidence="2">Integrase core domain</fullName>
    </submittedName>
</protein>
<evidence type="ECO:0000313" key="2">
    <source>
        <dbReference type="EMBL" id="SUB02256.1"/>
    </source>
</evidence>
<dbReference type="Proteomes" id="UP000255000">
    <property type="component" value="Unassembled WGS sequence"/>
</dbReference>
<dbReference type="GO" id="GO:0015074">
    <property type="term" value="P:DNA integration"/>
    <property type="evidence" value="ECO:0007669"/>
    <property type="project" value="InterPro"/>
</dbReference>
<feature type="domain" description="Integrase catalytic" evidence="1">
    <location>
        <begin position="81"/>
        <end position="249"/>
    </location>
</feature>
<dbReference type="InterPro" id="IPR048020">
    <property type="entry name" value="Transpos_IS3"/>
</dbReference>
<gene>
    <name evidence="2" type="ORF">NCTC13350_03208</name>
</gene>
<organism evidence="2 3">
    <name type="scientific">Pannonibacter phragmitetus</name>
    <dbReference type="NCBI Taxonomy" id="121719"/>
    <lineage>
        <taxon>Bacteria</taxon>
        <taxon>Pseudomonadati</taxon>
        <taxon>Pseudomonadota</taxon>
        <taxon>Alphaproteobacteria</taxon>
        <taxon>Hyphomicrobiales</taxon>
        <taxon>Stappiaceae</taxon>
        <taxon>Pannonibacter</taxon>
    </lineage>
</organism>
<dbReference type="AlphaFoldDB" id="A0A378ZYE1"/>
<evidence type="ECO:0000259" key="1">
    <source>
        <dbReference type="PROSITE" id="PS50994"/>
    </source>
</evidence>
<dbReference type="SUPFAM" id="SSF53098">
    <property type="entry name" value="Ribonuclease H-like"/>
    <property type="match status" value="1"/>
</dbReference>
<name>A0A378ZYE1_9HYPH</name>
<dbReference type="Pfam" id="PF00665">
    <property type="entry name" value="rve"/>
    <property type="match status" value="1"/>
</dbReference>
<evidence type="ECO:0000313" key="3">
    <source>
        <dbReference type="Proteomes" id="UP000255000"/>
    </source>
</evidence>
<dbReference type="PANTHER" id="PTHR46889:SF4">
    <property type="entry name" value="TRANSPOSASE INSO FOR INSERTION SEQUENCE ELEMENT IS911B-RELATED"/>
    <property type="match status" value="1"/>
</dbReference>
<dbReference type="InterPro" id="IPR001584">
    <property type="entry name" value="Integrase_cat-core"/>
</dbReference>
<dbReference type="PANTHER" id="PTHR46889">
    <property type="entry name" value="TRANSPOSASE INSF FOR INSERTION SEQUENCE IS3B-RELATED"/>
    <property type="match status" value="1"/>
</dbReference>
<dbReference type="GO" id="GO:0003676">
    <property type="term" value="F:nucleic acid binding"/>
    <property type="evidence" value="ECO:0007669"/>
    <property type="project" value="InterPro"/>
</dbReference>